<dbReference type="EMBL" id="MU839847">
    <property type="protein sequence ID" value="KAK1750403.1"/>
    <property type="molecule type" value="Genomic_DNA"/>
</dbReference>
<dbReference type="Proteomes" id="UP001239445">
    <property type="component" value="Unassembled WGS sequence"/>
</dbReference>
<evidence type="ECO:0000313" key="3">
    <source>
        <dbReference type="Proteomes" id="UP001239445"/>
    </source>
</evidence>
<evidence type="ECO:0000313" key="2">
    <source>
        <dbReference type="EMBL" id="KAK1750403.1"/>
    </source>
</evidence>
<feature type="non-terminal residue" evidence="2">
    <location>
        <position position="240"/>
    </location>
</feature>
<accession>A0AAJ0F4J6</accession>
<protein>
    <submittedName>
        <fullName evidence="2">Heterokaryon incompatibility protein-domain-containing protein</fullName>
    </submittedName>
</protein>
<name>A0AAJ0F4J6_9PEZI</name>
<organism evidence="2 3">
    <name type="scientific">Echria macrotheca</name>
    <dbReference type="NCBI Taxonomy" id="438768"/>
    <lineage>
        <taxon>Eukaryota</taxon>
        <taxon>Fungi</taxon>
        <taxon>Dikarya</taxon>
        <taxon>Ascomycota</taxon>
        <taxon>Pezizomycotina</taxon>
        <taxon>Sordariomycetes</taxon>
        <taxon>Sordariomycetidae</taxon>
        <taxon>Sordariales</taxon>
        <taxon>Schizotheciaceae</taxon>
        <taxon>Echria</taxon>
    </lineage>
</organism>
<comment type="caution">
    <text evidence="2">The sequence shown here is derived from an EMBL/GenBank/DDBJ whole genome shotgun (WGS) entry which is preliminary data.</text>
</comment>
<reference evidence="2" key="1">
    <citation type="submission" date="2023-06" db="EMBL/GenBank/DDBJ databases">
        <title>Genome-scale phylogeny and comparative genomics of the fungal order Sordariales.</title>
        <authorList>
            <consortium name="Lawrence Berkeley National Laboratory"/>
            <person name="Hensen N."/>
            <person name="Bonometti L."/>
            <person name="Westerberg I."/>
            <person name="Brannstrom I.O."/>
            <person name="Guillou S."/>
            <person name="Cros-Aarteil S."/>
            <person name="Calhoun S."/>
            <person name="Haridas S."/>
            <person name="Kuo A."/>
            <person name="Mondo S."/>
            <person name="Pangilinan J."/>
            <person name="Riley R."/>
            <person name="Labutti K."/>
            <person name="Andreopoulos B."/>
            <person name="Lipzen A."/>
            <person name="Chen C."/>
            <person name="Yanf M."/>
            <person name="Daum C."/>
            <person name="Ng V."/>
            <person name="Clum A."/>
            <person name="Steindorff A."/>
            <person name="Ohm R."/>
            <person name="Martin F."/>
            <person name="Silar P."/>
            <person name="Natvig D."/>
            <person name="Lalanne C."/>
            <person name="Gautier V."/>
            <person name="Ament-Velasquez S.L."/>
            <person name="Kruys A."/>
            <person name="Hutchinson M.I."/>
            <person name="Powell A.J."/>
            <person name="Barry K."/>
            <person name="Miller A.N."/>
            <person name="Grigoriev I.V."/>
            <person name="Debuchy R."/>
            <person name="Gladieux P."/>
            <person name="Thoren M.H."/>
            <person name="Johannesson H."/>
        </authorList>
    </citation>
    <scope>NUCLEOTIDE SEQUENCE</scope>
    <source>
        <strain evidence="2">PSN4</strain>
    </source>
</reference>
<dbReference type="PANTHER" id="PTHR10622:SF11">
    <property type="entry name" value="HET-DOMAIN-CONTAINING PROTEIN"/>
    <property type="match status" value="1"/>
</dbReference>
<dbReference type="InterPro" id="IPR010730">
    <property type="entry name" value="HET"/>
</dbReference>
<feature type="domain" description="Heterokaryon incompatibility" evidence="1">
    <location>
        <begin position="25"/>
        <end position="121"/>
    </location>
</feature>
<dbReference type="PANTHER" id="PTHR10622">
    <property type="entry name" value="HET DOMAIN-CONTAINING PROTEIN"/>
    <property type="match status" value="1"/>
</dbReference>
<dbReference type="Pfam" id="PF06985">
    <property type="entry name" value="HET"/>
    <property type="match status" value="1"/>
</dbReference>
<keyword evidence="3" id="KW-1185">Reference proteome</keyword>
<evidence type="ECO:0000259" key="1">
    <source>
        <dbReference type="Pfam" id="PF06985"/>
    </source>
</evidence>
<dbReference type="AlphaFoldDB" id="A0AAJ0F4J6"/>
<sequence>MRLLERRSDWKIVLIDVPPDKIPPYAILSHTWGDDEVTFRDMPDGVDNKLGYEKLWFCANQVARDGLRYFWVDTCCIDKSSSAELQEAINSMFRWYANAVKCYVYLSDVSSASLESVDGSNRLPFESAFRRSRWFTRGWTLQELLAPATVEFFSKNGGRLGDKKSLERLICEITGIPKTALRGTPLYQYTANERFLWARKRNTSREEDWAYSLLGIFDVFMPLIYGEGKDRAVSRLRKEF</sequence>
<gene>
    <name evidence="2" type="ORF">QBC47DRAFT_331948</name>
</gene>
<proteinExistence type="predicted"/>